<dbReference type="Pfam" id="PF00211">
    <property type="entry name" value="Guanylate_cyc"/>
    <property type="match status" value="1"/>
</dbReference>
<name>A0A7W6F904_9HYPH</name>
<accession>A0A7W6F904</accession>
<dbReference type="InterPro" id="IPR029787">
    <property type="entry name" value="Nucleotide_cyclase"/>
</dbReference>
<dbReference type="PANTHER" id="PTHR30469:SF15">
    <property type="entry name" value="HLYD FAMILY OF SECRETION PROTEINS"/>
    <property type="match status" value="1"/>
</dbReference>
<feature type="transmembrane region" description="Helical" evidence="1">
    <location>
        <begin position="188"/>
        <end position="207"/>
    </location>
</feature>
<dbReference type="GO" id="GO:0015562">
    <property type="term" value="F:efflux transmembrane transporter activity"/>
    <property type="evidence" value="ECO:0007669"/>
    <property type="project" value="TreeGrafter"/>
</dbReference>
<dbReference type="InterPro" id="IPR058649">
    <property type="entry name" value="CzcB_C"/>
</dbReference>
<protein>
    <submittedName>
        <fullName evidence="3">Class 3 adenylate cyclase/multidrug efflux pump subunit AcrA (Membrane-fusion protein)</fullName>
    </submittedName>
</protein>
<dbReference type="RefSeq" id="WP_183508702.1">
    <property type="nucleotide sequence ID" value="NZ_JACIDN010000008.1"/>
</dbReference>
<evidence type="ECO:0000313" key="3">
    <source>
        <dbReference type="EMBL" id="MBB3904656.1"/>
    </source>
</evidence>
<keyword evidence="1" id="KW-0472">Membrane</keyword>
<organism evidence="3 4">
    <name type="scientific">Methylobacterium brachythecii</name>
    <dbReference type="NCBI Taxonomy" id="1176177"/>
    <lineage>
        <taxon>Bacteria</taxon>
        <taxon>Pseudomonadati</taxon>
        <taxon>Pseudomonadota</taxon>
        <taxon>Alphaproteobacteria</taxon>
        <taxon>Hyphomicrobiales</taxon>
        <taxon>Methylobacteriaceae</taxon>
        <taxon>Methylobacterium</taxon>
    </lineage>
</organism>
<evidence type="ECO:0000256" key="1">
    <source>
        <dbReference type="SAM" id="Phobius"/>
    </source>
</evidence>
<dbReference type="Gene3D" id="3.30.70.1230">
    <property type="entry name" value="Nucleotide cyclase"/>
    <property type="match status" value="1"/>
</dbReference>
<dbReference type="EMBL" id="JACIDN010000008">
    <property type="protein sequence ID" value="MBB3904656.1"/>
    <property type="molecule type" value="Genomic_DNA"/>
</dbReference>
<sequence>MKRTIAAILAADVAGFSRLVAEDEDDTLRRLQDYSRVYRDEVTRVGGRVFNTAGDAILAEFPSAVEALRAGIAIQEQLRSANADHPPERRILFRMGLNIGDVVETDRGDMLGDGVNIAARLEGLAEPGGICLSRSVHEAIAARVAVAFRDIGPQTLKNIPRPIHAFRVVLPWDGPGETEKARRRWPRLVAVAAAILLLLAGGVALAVKGDLFSKAESTAEAEPLSPVAAREALERADLLSVAVVQPQRACFKEQVWLSGTVVPRNEVEVGPDEDGLRILRVLAKPLDKVAQGQVLAELARPDQPGQVAATLRAPVAGSVGQSQAHVGALTGRAQTLFKIVPQGTFELSAEVPVKSLGMLAAGQSVSVSPLGLPEVAGRVRSVSTDIDGATQLGRARVSLVGNADLRQGQFARGVATVGERCGIGLPESAILRSAEGSVVFVSNRGHVEGRLVTTGLSSHDAVEIRSGLDGDEAVLLRAGPFVREGDLVNALPASERASN</sequence>
<keyword evidence="1" id="KW-1133">Transmembrane helix</keyword>
<evidence type="ECO:0000259" key="2">
    <source>
        <dbReference type="PROSITE" id="PS50125"/>
    </source>
</evidence>
<dbReference type="PROSITE" id="PS50125">
    <property type="entry name" value="GUANYLATE_CYCLASE_2"/>
    <property type="match status" value="1"/>
</dbReference>
<evidence type="ECO:0000313" key="4">
    <source>
        <dbReference type="Proteomes" id="UP000517759"/>
    </source>
</evidence>
<dbReference type="PANTHER" id="PTHR30469">
    <property type="entry name" value="MULTIDRUG RESISTANCE PROTEIN MDTA"/>
    <property type="match status" value="1"/>
</dbReference>
<proteinExistence type="predicted"/>
<dbReference type="InterPro" id="IPR001054">
    <property type="entry name" value="A/G_cyclase"/>
</dbReference>
<dbReference type="GO" id="GO:0004016">
    <property type="term" value="F:adenylate cyclase activity"/>
    <property type="evidence" value="ECO:0007669"/>
    <property type="project" value="UniProtKB-ARBA"/>
</dbReference>
<dbReference type="SUPFAM" id="SSF55073">
    <property type="entry name" value="Nucleotide cyclase"/>
    <property type="match status" value="1"/>
</dbReference>
<dbReference type="GO" id="GO:0035556">
    <property type="term" value="P:intracellular signal transduction"/>
    <property type="evidence" value="ECO:0007669"/>
    <property type="project" value="InterPro"/>
</dbReference>
<dbReference type="GO" id="GO:0009190">
    <property type="term" value="P:cyclic nucleotide biosynthetic process"/>
    <property type="evidence" value="ECO:0007669"/>
    <property type="project" value="InterPro"/>
</dbReference>
<dbReference type="GO" id="GO:1990281">
    <property type="term" value="C:efflux pump complex"/>
    <property type="evidence" value="ECO:0007669"/>
    <property type="project" value="TreeGrafter"/>
</dbReference>
<dbReference type="AlphaFoldDB" id="A0A7W6F904"/>
<feature type="domain" description="Guanylate cyclase" evidence="2">
    <location>
        <begin position="7"/>
        <end position="122"/>
    </location>
</feature>
<dbReference type="Gene3D" id="2.40.420.20">
    <property type="match status" value="1"/>
</dbReference>
<keyword evidence="1" id="KW-0812">Transmembrane</keyword>
<dbReference type="Gene3D" id="2.40.50.100">
    <property type="match status" value="1"/>
</dbReference>
<gene>
    <name evidence="3" type="ORF">GGR33_004179</name>
</gene>
<dbReference type="CDD" id="cd07302">
    <property type="entry name" value="CHD"/>
    <property type="match status" value="1"/>
</dbReference>
<dbReference type="Proteomes" id="UP000517759">
    <property type="component" value="Unassembled WGS sequence"/>
</dbReference>
<dbReference type="Pfam" id="PF25975">
    <property type="entry name" value="CzcB_C"/>
    <property type="match status" value="1"/>
</dbReference>
<comment type="caution">
    <text evidence="3">The sequence shown here is derived from an EMBL/GenBank/DDBJ whole genome shotgun (WGS) entry which is preliminary data.</text>
</comment>
<reference evidence="3 4" key="1">
    <citation type="submission" date="2020-08" db="EMBL/GenBank/DDBJ databases">
        <title>Genomic Encyclopedia of Type Strains, Phase IV (KMG-IV): sequencing the most valuable type-strain genomes for metagenomic binning, comparative biology and taxonomic classification.</title>
        <authorList>
            <person name="Goeker M."/>
        </authorList>
    </citation>
    <scope>NUCLEOTIDE SEQUENCE [LARGE SCALE GENOMIC DNA]</scope>
    <source>
        <strain evidence="3 4">DSM 24105</strain>
    </source>
</reference>